<evidence type="ECO:0000256" key="4">
    <source>
        <dbReference type="ARBA" id="ARBA00022741"/>
    </source>
</evidence>
<dbReference type="GO" id="GO:0060271">
    <property type="term" value="P:cilium assembly"/>
    <property type="evidence" value="ECO:0007669"/>
    <property type="project" value="TreeGrafter"/>
</dbReference>
<name>A0A3Q1H7B1_ANATE</name>
<evidence type="ECO:0000313" key="10">
    <source>
        <dbReference type="Ensembl" id="ENSATEP00000000643.2"/>
    </source>
</evidence>
<evidence type="ECO:0000256" key="1">
    <source>
        <dbReference type="ARBA" id="ARBA00004611"/>
    </source>
</evidence>
<dbReference type="SUPFAM" id="SSF56059">
    <property type="entry name" value="Glutathione synthetase ATP-binding domain-like"/>
    <property type="match status" value="1"/>
</dbReference>
<dbReference type="PANTHER" id="PTHR45870">
    <property type="entry name" value="TUBULIN MONOGLYCYLASE TTLL3"/>
    <property type="match status" value="1"/>
</dbReference>
<dbReference type="GO" id="GO:0003341">
    <property type="term" value="P:cilium movement"/>
    <property type="evidence" value="ECO:0007669"/>
    <property type="project" value="TreeGrafter"/>
</dbReference>
<dbReference type="PROSITE" id="PS51221">
    <property type="entry name" value="TTL"/>
    <property type="match status" value="1"/>
</dbReference>
<comment type="subcellular location">
    <subcellularLocation>
        <location evidence="1">Cytoplasm</location>
        <location evidence="1">Cytoskeleton</location>
        <location evidence="1">Flagellum axoneme</location>
    </subcellularLocation>
</comment>
<evidence type="ECO:0000313" key="11">
    <source>
        <dbReference type="Proteomes" id="UP000265040"/>
    </source>
</evidence>
<dbReference type="RefSeq" id="XP_026204800.1">
    <property type="nucleotide sequence ID" value="XM_026349015.1"/>
</dbReference>
<dbReference type="GO" id="GO:0005930">
    <property type="term" value="C:axoneme"/>
    <property type="evidence" value="ECO:0007669"/>
    <property type="project" value="TreeGrafter"/>
</dbReference>
<accession>A0A3Q1H7B1</accession>
<dbReference type="Proteomes" id="UP000265040">
    <property type="component" value="Chromosome 5"/>
</dbReference>
<keyword evidence="11" id="KW-1185">Reference proteome</keyword>
<evidence type="ECO:0000256" key="9">
    <source>
        <dbReference type="SAM" id="MobiDB-lite"/>
    </source>
</evidence>
<keyword evidence="2" id="KW-0963">Cytoplasm</keyword>
<dbReference type="PANTHER" id="PTHR45870:SF2">
    <property type="entry name" value="TUBULIN MONOGLYCYLASE TTLL3"/>
    <property type="match status" value="1"/>
</dbReference>
<dbReference type="FunCoup" id="A0A3Q1H7B1">
    <property type="interactions" value="397"/>
</dbReference>
<evidence type="ECO:0000256" key="8">
    <source>
        <dbReference type="ARBA" id="ARBA00048944"/>
    </source>
</evidence>
<evidence type="ECO:0000256" key="7">
    <source>
        <dbReference type="ARBA" id="ARBA00023212"/>
    </source>
</evidence>
<keyword evidence="3" id="KW-0436">Ligase</keyword>
<feature type="region of interest" description="Disordered" evidence="9">
    <location>
        <begin position="69"/>
        <end position="97"/>
    </location>
</feature>
<evidence type="ECO:0000256" key="5">
    <source>
        <dbReference type="ARBA" id="ARBA00022840"/>
    </source>
</evidence>
<sequence length="813" mass="92834">MQQVPVERRIRRSVPSLPTIKPDRLKTAKALVEKALKLRKVFSVQGPYPVIRAALWTRGWVERRLPHPVQKAPHCHGDEEEEDDDGDVGADATDRVDEQVKEESLDDMYDLMSRLVRNEPTYFYWTTRRDDIDCRSLRNDQMINHYANAGTFTTKVGLCVNLRNLQWFDTADPDTFFPRCYRLGAGDEKHAFIEDFRRTACTSLLQHVVETNESEVKKAKNSIYEELSHVEHRFVGSDVIITALRVCQEFLSVLEHGDIDVSLEKTPSVKEQQWAEFLQDYYMVVHEGASIRGSSVFVERCQVMLTRLQEVCPQLDTDGLKNIWIIKPGAKSRGRGILCLNRLDEILALADTDRALNNESKWVVQKYLERPLLVHGTKFDLRQWFLVTDWNPMTVWFYKECYLRFSTQPYSTKTLDSAVHLCNNSIQKHFQPSRERHPGLPDDNMWSCSQFRTFLQCQGCEAEWETVVVPGMQQAVVRALQTAQDLIEPRRASFELYGADFMLGRDLRPWLLEINASPTMACSTTVTSRLCPAVQLDTLRVVLDRRTDPSAYTGGFQLIYKQAAVEVPQYVGMNLLVEGVPIRRSRPLLHRETIISNTPFTFPSDQSSSQEVETEHKVPVQKPHTITVFKRSGKENRVVGENKRQLTSVSSKKEGEGRTEVPSVPSCVRRACHSLPYEPSVVVHTEPQTKARRLALSLGAKKTSLIPQSLTFSLSPVHNMPDCKTQANPGHRSHLSRSFLPQAAFESHKTSTHVFHSLRPLPTLEVFSLRPNIVGIARRNTTLPSHPRHQSFLYSHRQSVLKCKGDSAGEDKH</sequence>
<keyword evidence="6" id="KW-0969">Cilium</keyword>
<evidence type="ECO:0000256" key="6">
    <source>
        <dbReference type="ARBA" id="ARBA00022846"/>
    </source>
</evidence>
<keyword evidence="6" id="KW-0282">Flagellum</keyword>
<dbReference type="STRING" id="64144.ENSATEP00000000643"/>
<dbReference type="GeneTree" id="ENSGT00940000154857"/>
<keyword evidence="5" id="KW-0067">ATP-binding</keyword>
<keyword evidence="4" id="KW-0547">Nucleotide-binding</keyword>
<dbReference type="RefSeq" id="XP_026204799.1">
    <property type="nucleotide sequence ID" value="XM_026349014.1"/>
</dbReference>
<dbReference type="GO" id="GO:0070736">
    <property type="term" value="F:protein-glycine ligase activity, initiating"/>
    <property type="evidence" value="ECO:0007669"/>
    <property type="project" value="TreeGrafter"/>
</dbReference>
<dbReference type="AlphaFoldDB" id="A0A3Q1H7B1"/>
<dbReference type="GO" id="GO:0015630">
    <property type="term" value="C:microtubule cytoskeleton"/>
    <property type="evidence" value="ECO:0007669"/>
    <property type="project" value="TreeGrafter"/>
</dbReference>
<comment type="catalytic activity">
    <reaction evidence="8">
        <text>L-glutamyl-[protein] + glycine + ATP = glycyl-L-glutamyl-[protein] + ADP + phosphate + H(+)</text>
        <dbReference type="Rhea" id="RHEA:67180"/>
        <dbReference type="Rhea" id="RHEA-COMP:10208"/>
        <dbReference type="Rhea" id="RHEA-COMP:17207"/>
        <dbReference type="ChEBI" id="CHEBI:15378"/>
        <dbReference type="ChEBI" id="CHEBI:29973"/>
        <dbReference type="ChEBI" id="CHEBI:30616"/>
        <dbReference type="ChEBI" id="CHEBI:43474"/>
        <dbReference type="ChEBI" id="CHEBI:57305"/>
        <dbReference type="ChEBI" id="CHEBI:167890"/>
        <dbReference type="ChEBI" id="CHEBI:456216"/>
    </reaction>
    <physiologicalReaction direction="left-to-right" evidence="8">
        <dbReference type="Rhea" id="RHEA:67181"/>
    </physiologicalReaction>
</comment>
<dbReference type="CTD" id="26140"/>
<dbReference type="Ensembl" id="ENSATET00000000656.3">
    <property type="protein sequence ID" value="ENSATEP00000000643.2"/>
    <property type="gene ID" value="ENSATEG00000000438.3"/>
</dbReference>
<dbReference type="FunFam" id="3.30.470.20:FF:000032">
    <property type="entry name" value="tubulin monoglycylase TTLL3 isoform X2"/>
    <property type="match status" value="1"/>
</dbReference>
<dbReference type="InterPro" id="IPR004344">
    <property type="entry name" value="TTL/TTLL_fam"/>
</dbReference>
<evidence type="ECO:0008006" key="12">
    <source>
        <dbReference type="Google" id="ProtNLM"/>
    </source>
</evidence>
<dbReference type="InterPro" id="IPR051437">
    <property type="entry name" value="TTLL_monoglycylase"/>
</dbReference>
<keyword evidence="7" id="KW-0206">Cytoskeleton</keyword>
<evidence type="ECO:0000256" key="3">
    <source>
        <dbReference type="ARBA" id="ARBA00022598"/>
    </source>
</evidence>
<organism evidence="10 11">
    <name type="scientific">Anabas testudineus</name>
    <name type="common">Climbing perch</name>
    <name type="synonym">Anthias testudineus</name>
    <dbReference type="NCBI Taxonomy" id="64144"/>
    <lineage>
        <taxon>Eukaryota</taxon>
        <taxon>Metazoa</taxon>
        <taxon>Chordata</taxon>
        <taxon>Craniata</taxon>
        <taxon>Vertebrata</taxon>
        <taxon>Euteleostomi</taxon>
        <taxon>Actinopterygii</taxon>
        <taxon>Neopterygii</taxon>
        <taxon>Teleostei</taxon>
        <taxon>Neoteleostei</taxon>
        <taxon>Acanthomorphata</taxon>
        <taxon>Anabantaria</taxon>
        <taxon>Anabantiformes</taxon>
        <taxon>Anabantoidei</taxon>
        <taxon>Anabantidae</taxon>
        <taxon>Anabas</taxon>
    </lineage>
</organism>
<dbReference type="GO" id="GO:0005524">
    <property type="term" value="F:ATP binding"/>
    <property type="evidence" value="ECO:0007669"/>
    <property type="project" value="UniProtKB-KW"/>
</dbReference>
<evidence type="ECO:0000256" key="2">
    <source>
        <dbReference type="ARBA" id="ARBA00022490"/>
    </source>
</evidence>
<dbReference type="Gene3D" id="3.30.470.20">
    <property type="entry name" value="ATP-grasp fold, B domain"/>
    <property type="match status" value="1"/>
</dbReference>
<proteinExistence type="predicted"/>
<dbReference type="InParanoid" id="A0A3Q1H7B1"/>
<dbReference type="OMA" id="SHHMGRL"/>
<feature type="compositionally biased region" description="Acidic residues" evidence="9">
    <location>
        <begin position="78"/>
        <end position="88"/>
    </location>
</feature>
<feature type="region of interest" description="Disordered" evidence="9">
    <location>
        <begin position="639"/>
        <end position="662"/>
    </location>
</feature>
<protein>
    <recommendedName>
        <fullName evidence="12">Tubulin tyrosine ligase-like family, member 3</fullName>
    </recommendedName>
</protein>
<reference evidence="10" key="3">
    <citation type="submission" date="2025-09" db="UniProtKB">
        <authorList>
            <consortium name="Ensembl"/>
        </authorList>
    </citation>
    <scope>IDENTIFICATION</scope>
</reference>
<reference evidence="10" key="2">
    <citation type="submission" date="2025-08" db="UniProtKB">
        <authorList>
            <consortium name="Ensembl"/>
        </authorList>
    </citation>
    <scope>IDENTIFICATION</scope>
</reference>
<reference evidence="10" key="1">
    <citation type="submission" date="2021-04" db="EMBL/GenBank/DDBJ databases">
        <authorList>
            <consortium name="Wellcome Sanger Institute Data Sharing"/>
        </authorList>
    </citation>
    <scope>NUCLEOTIDE SEQUENCE [LARGE SCALE GENOMIC DNA]</scope>
</reference>
<dbReference type="GeneID" id="113154685"/>
<keyword evidence="6" id="KW-0966">Cell projection</keyword>
<dbReference type="Pfam" id="PF03133">
    <property type="entry name" value="TTL"/>
    <property type="match status" value="1"/>
</dbReference>